<evidence type="ECO:0000259" key="2">
    <source>
        <dbReference type="SMART" id="SM00331"/>
    </source>
</evidence>
<keyword evidence="1" id="KW-0378">Hydrolase</keyword>
<feature type="domain" description="PPM-type phosphatase" evidence="2">
    <location>
        <begin position="1"/>
        <end position="207"/>
    </location>
</feature>
<gene>
    <name evidence="3" type="ORF">GCM10010170_056740</name>
</gene>
<evidence type="ECO:0000256" key="1">
    <source>
        <dbReference type="ARBA" id="ARBA00022801"/>
    </source>
</evidence>
<dbReference type="PANTHER" id="PTHR43156">
    <property type="entry name" value="STAGE II SPORULATION PROTEIN E-RELATED"/>
    <property type="match status" value="1"/>
</dbReference>
<dbReference type="Gene3D" id="3.60.40.10">
    <property type="entry name" value="PPM-type phosphatase domain"/>
    <property type="match status" value="1"/>
</dbReference>
<reference evidence="3 4" key="1">
    <citation type="journal article" date="2019" name="Int. J. Syst. Evol. Microbiol.">
        <title>The Global Catalogue of Microorganisms (GCM) 10K type strain sequencing project: providing services to taxonomists for standard genome sequencing and annotation.</title>
        <authorList>
            <consortium name="The Broad Institute Genomics Platform"/>
            <consortium name="The Broad Institute Genome Sequencing Center for Infectious Disease"/>
            <person name="Wu L."/>
            <person name="Ma J."/>
        </authorList>
    </citation>
    <scope>NUCLEOTIDE SEQUENCE [LARGE SCALE GENOMIC DNA]</scope>
    <source>
        <strain evidence="3 4">JCM 3272</strain>
    </source>
</reference>
<evidence type="ECO:0000313" key="4">
    <source>
        <dbReference type="Proteomes" id="UP001501444"/>
    </source>
</evidence>
<dbReference type="InterPro" id="IPR052016">
    <property type="entry name" value="Bact_Sigma-Reg"/>
</dbReference>
<keyword evidence="4" id="KW-1185">Reference proteome</keyword>
<accession>A0ABN3GUL1</accession>
<dbReference type="SUPFAM" id="SSF81606">
    <property type="entry name" value="PP2C-like"/>
    <property type="match status" value="1"/>
</dbReference>
<organism evidence="3 4">
    <name type="scientific">Dactylosporangium salmoneum</name>
    <dbReference type="NCBI Taxonomy" id="53361"/>
    <lineage>
        <taxon>Bacteria</taxon>
        <taxon>Bacillati</taxon>
        <taxon>Actinomycetota</taxon>
        <taxon>Actinomycetes</taxon>
        <taxon>Micromonosporales</taxon>
        <taxon>Micromonosporaceae</taxon>
        <taxon>Dactylosporangium</taxon>
    </lineage>
</organism>
<dbReference type="PANTHER" id="PTHR43156:SF2">
    <property type="entry name" value="STAGE II SPORULATION PROTEIN E"/>
    <property type="match status" value="1"/>
</dbReference>
<dbReference type="Proteomes" id="UP001501444">
    <property type="component" value="Unassembled WGS sequence"/>
</dbReference>
<evidence type="ECO:0000313" key="3">
    <source>
        <dbReference type="EMBL" id="GAA2361405.1"/>
    </source>
</evidence>
<comment type="caution">
    <text evidence="3">The sequence shown here is derived from an EMBL/GenBank/DDBJ whole genome shotgun (WGS) entry which is preliminary data.</text>
</comment>
<sequence length="209" mass="21825">MSGLRISARCESADPGAPFGGDWYLVAAQADGDVVLAVGDVTGHGLSAAAMMVQLRFAMAAYVAEDVPPAVVLGRLNALLCGSGRGLFASAVVARYRPASGELRWARAGHLPLLLVSGARVLALPNPDGPLLGLTEAADFRHSSVWLRPGERIVGYTDGMVGRGSIDEGISRLAGRIQRALACSDDLLDRLDYRSAGDDACVLVAQRLA</sequence>
<protein>
    <recommendedName>
        <fullName evidence="2">PPM-type phosphatase domain-containing protein</fullName>
    </recommendedName>
</protein>
<dbReference type="RefSeq" id="WP_344615588.1">
    <property type="nucleotide sequence ID" value="NZ_BAAARV010000053.1"/>
</dbReference>
<dbReference type="InterPro" id="IPR001932">
    <property type="entry name" value="PPM-type_phosphatase-like_dom"/>
</dbReference>
<dbReference type="SMART" id="SM00331">
    <property type="entry name" value="PP2C_SIG"/>
    <property type="match status" value="1"/>
</dbReference>
<proteinExistence type="predicted"/>
<name>A0ABN3GUL1_9ACTN</name>
<dbReference type="EMBL" id="BAAARV010000053">
    <property type="protein sequence ID" value="GAA2361405.1"/>
    <property type="molecule type" value="Genomic_DNA"/>
</dbReference>
<dbReference type="InterPro" id="IPR036457">
    <property type="entry name" value="PPM-type-like_dom_sf"/>
</dbReference>
<dbReference type="Pfam" id="PF07228">
    <property type="entry name" value="SpoIIE"/>
    <property type="match status" value="1"/>
</dbReference>